<dbReference type="CDD" id="cd04724">
    <property type="entry name" value="Tryptophan_synthase_alpha"/>
    <property type="match status" value="1"/>
</dbReference>
<accession>A0AAE3E0Y8</accession>
<sequence length="262" mass="29202">MNRIDERFAKVKADGRKALITFLTVGDPNMEVSEKAIYTMQEEGVDLIELGVPFSDPAADGPVIQRADERALAQGVDIFKVFELVRKIRNNVEVPMVFLLYYNVMVQYGIEKFFKRCQETGVDGLIIPDLPYEESDEIKEYTEKYGVYQISLVSPTSKDRIKNIAKDAKGFLYCISSLGVTGEKSSFVTNFDEFVGTIKKYTDVPACVGFGVSNGRQVKELTKYFDGAIVGSAIVKSIATGESVEERINNLRAKIKDLKSGL</sequence>
<feature type="active site" description="Proton acceptor" evidence="9">
    <location>
        <position position="60"/>
    </location>
</feature>
<protein>
    <recommendedName>
        <fullName evidence="9">Tryptophan synthase alpha chain</fullName>
        <ecNumber evidence="9">4.2.1.20</ecNumber>
    </recommendedName>
</protein>
<evidence type="ECO:0000256" key="1">
    <source>
        <dbReference type="ARBA" id="ARBA00003365"/>
    </source>
</evidence>
<organism evidence="11 12">
    <name type="scientific">Hominilimicola fabiformis</name>
    <dbReference type="NCBI Taxonomy" id="2885356"/>
    <lineage>
        <taxon>Bacteria</taxon>
        <taxon>Bacillati</taxon>
        <taxon>Bacillota</taxon>
        <taxon>Clostridia</taxon>
        <taxon>Eubacteriales</taxon>
        <taxon>Oscillospiraceae</taxon>
        <taxon>Hominilimicola</taxon>
    </lineage>
</organism>
<evidence type="ECO:0000256" key="10">
    <source>
        <dbReference type="RuleBase" id="RU003662"/>
    </source>
</evidence>
<name>A0AAE3E0Y8_9FIRM</name>
<dbReference type="PANTHER" id="PTHR43406:SF1">
    <property type="entry name" value="TRYPTOPHAN SYNTHASE ALPHA CHAIN, CHLOROPLASTIC"/>
    <property type="match status" value="1"/>
</dbReference>
<comment type="subunit">
    <text evidence="3 9">Tetramer of two alpha and two beta chains.</text>
</comment>
<dbReference type="GO" id="GO:0005829">
    <property type="term" value="C:cytosol"/>
    <property type="evidence" value="ECO:0007669"/>
    <property type="project" value="TreeGrafter"/>
</dbReference>
<dbReference type="InterPro" id="IPR002028">
    <property type="entry name" value="Trp_synthase_suA"/>
</dbReference>
<dbReference type="SUPFAM" id="SSF51366">
    <property type="entry name" value="Ribulose-phoshate binding barrel"/>
    <property type="match status" value="1"/>
</dbReference>
<reference evidence="11 12" key="1">
    <citation type="submission" date="2021-10" db="EMBL/GenBank/DDBJ databases">
        <title>Anaerobic single-cell dispensing facilitates the cultivation of human gut bacteria.</title>
        <authorList>
            <person name="Afrizal A."/>
        </authorList>
    </citation>
    <scope>NUCLEOTIDE SEQUENCE [LARGE SCALE GENOMIC DNA]</scope>
    <source>
        <strain evidence="11 12">CLA-AA-H232</strain>
    </source>
</reference>
<gene>
    <name evidence="9 11" type="primary">trpA</name>
    <name evidence="11" type="ORF">LKE05_10575</name>
</gene>
<dbReference type="EC" id="4.2.1.20" evidence="9"/>
<evidence type="ECO:0000256" key="3">
    <source>
        <dbReference type="ARBA" id="ARBA00011270"/>
    </source>
</evidence>
<evidence type="ECO:0000313" key="12">
    <source>
        <dbReference type="Proteomes" id="UP001198242"/>
    </source>
</evidence>
<dbReference type="Proteomes" id="UP001198242">
    <property type="component" value="Unassembled WGS sequence"/>
</dbReference>
<comment type="function">
    <text evidence="1 9">The alpha subunit is responsible for the aldol cleavage of indoleglycerol phosphate to indole and glyceraldehyde 3-phosphate.</text>
</comment>
<dbReference type="Gene3D" id="3.20.20.70">
    <property type="entry name" value="Aldolase class I"/>
    <property type="match status" value="1"/>
</dbReference>
<proteinExistence type="inferred from homology"/>
<evidence type="ECO:0000256" key="9">
    <source>
        <dbReference type="HAMAP-Rule" id="MF_00131"/>
    </source>
</evidence>
<keyword evidence="4 9" id="KW-0028">Amino-acid biosynthesis</keyword>
<dbReference type="AlphaFoldDB" id="A0AAE3E0Y8"/>
<dbReference type="InterPro" id="IPR013785">
    <property type="entry name" value="Aldolase_TIM"/>
</dbReference>
<dbReference type="Pfam" id="PF00290">
    <property type="entry name" value="Trp_syntA"/>
    <property type="match status" value="1"/>
</dbReference>
<evidence type="ECO:0000256" key="2">
    <source>
        <dbReference type="ARBA" id="ARBA00004733"/>
    </source>
</evidence>
<evidence type="ECO:0000256" key="5">
    <source>
        <dbReference type="ARBA" id="ARBA00022822"/>
    </source>
</evidence>
<dbReference type="NCBIfam" id="TIGR00262">
    <property type="entry name" value="trpA"/>
    <property type="match status" value="1"/>
</dbReference>
<evidence type="ECO:0000313" key="11">
    <source>
        <dbReference type="EMBL" id="MCC2211230.1"/>
    </source>
</evidence>
<keyword evidence="6 9" id="KW-0057">Aromatic amino acid biosynthesis</keyword>
<evidence type="ECO:0000256" key="8">
    <source>
        <dbReference type="ARBA" id="ARBA00049047"/>
    </source>
</evidence>
<feature type="active site" description="Proton acceptor" evidence="9">
    <location>
        <position position="49"/>
    </location>
</feature>
<comment type="catalytic activity">
    <reaction evidence="8 9">
        <text>(1S,2R)-1-C-(indol-3-yl)glycerol 3-phosphate + L-serine = D-glyceraldehyde 3-phosphate + L-tryptophan + H2O</text>
        <dbReference type="Rhea" id="RHEA:10532"/>
        <dbReference type="ChEBI" id="CHEBI:15377"/>
        <dbReference type="ChEBI" id="CHEBI:33384"/>
        <dbReference type="ChEBI" id="CHEBI:57912"/>
        <dbReference type="ChEBI" id="CHEBI:58866"/>
        <dbReference type="ChEBI" id="CHEBI:59776"/>
        <dbReference type="EC" id="4.2.1.20"/>
    </reaction>
</comment>
<dbReference type="PANTHER" id="PTHR43406">
    <property type="entry name" value="TRYPTOPHAN SYNTHASE, ALPHA CHAIN"/>
    <property type="match status" value="1"/>
</dbReference>
<keyword evidence="7 9" id="KW-0456">Lyase</keyword>
<evidence type="ECO:0000256" key="6">
    <source>
        <dbReference type="ARBA" id="ARBA00023141"/>
    </source>
</evidence>
<evidence type="ECO:0000256" key="7">
    <source>
        <dbReference type="ARBA" id="ARBA00023239"/>
    </source>
</evidence>
<comment type="caution">
    <text evidence="11">The sequence shown here is derived from an EMBL/GenBank/DDBJ whole genome shotgun (WGS) entry which is preliminary data.</text>
</comment>
<dbReference type="InterPro" id="IPR011060">
    <property type="entry name" value="RibuloseP-bd_barrel"/>
</dbReference>
<dbReference type="GO" id="GO:0004834">
    <property type="term" value="F:tryptophan synthase activity"/>
    <property type="evidence" value="ECO:0007669"/>
    <property type="project" value="UniProtKB-UniRule"/>
</dbReference>
<evidence type="ECO:0000256" key="4">
    <source>
        <dbReference type="ARBA" id="ARBA00022605"/>
    </source>
</evidence>
<comment type="similarity">
    <text evidence="9 10">Belongs to the TrpA family.</text>
</comment>
<dbReference type="HAMAP" id="MF_00131">
    <property type="entry name" value="Trp_synth_alpha"/>
    <property type="match status" value="1"/>
</dbReference>
<dbReference type="EMBL" id="JAJEQM010000015">
    <property type="protein sequence ID" value="MCC2211230.1"/>
    <property type="molecule type" value="Genomic_DNA"/>
</dbReference>
<dbReference type="FunFam" id="3.20.20.70:FF:000037">
    <property type="entry name" value="Tryptophan synthase alpha chain"/>
    <property type="match status" value="1"/>
</dbReference>
<keyword evidence="12" id="KW-1185">Reference proteome</keyword>
<dbReference type="RefSeq" id="WP_308456840.1">
    <property type="nucleotide sequence ID" value="NZ_JAJEQM010000015.1"/>
</dbReference>
<keyword evidence="5 9" id="KW-0822">Tryptophan biosynthesis</keyword>
<comment type="pathway">
    <text evidence="2 9">Amino-acid biosynthesis; L-tryptophan biosynthesis; L-tryptophan from chorismate: step 5/5.</text>
</comment>